<evidence type="ECO:0000256" key="3">
    <source>
        <dbReference type="ARBA" id="ARBA00022786"/>
    </source>
</evidence>
<keyword evidence="4" id="KW-1133">Transmembrane helix</keyword>
<keyword evidence="2" id="KW-0677">Repeat</keyword>
<evidence type="ECO:0000313" key="7">
    <source>
        <dbReference type="Proteomes" id="UP000838686"/>
    </source>
</evidence>
<dbReference type="Proteomes" id="UP000838686">
    <property type="component" value="Unassembled WGS sequence"/>
</dbReference>
<name>A0ABN8GHI4_9BACL</name>
<evidence type="ECO:0000256" key="2">
    <source>
        <dbReference type="ARBA" id="ARBA00022737"/>
    </source>
</evidence>
<feature type="transmembrane region" description="Helical" evidence="4">
    <location>
        <begin position="421"/>
        <end position="439"/>
    </location>
</feature>
<dbReference type="InterPro" id="IPR011050">
    <property type="entry name" value="Pectin_lyase_fold/virulence"/>
</dbReference>
<keyword evidence="3" id="KW-0833">Ubl conjugation pathway</keyword>
<sequence>MIGGVCRWIAAVVLLAGLCLGLGPVSITAAELADELQELVDRALPGDTIQLEPGIYEGPLTISKGIILKAARAGTVTLLNRSQEPALKIEASGVLVAGLHIIDEAVKESPSVLVTSGGVRLEGLLIRTGSDGIVMRNADEGEVSGTTIEWGAADVRMADKGNGIDLYNSHSVRLNGNAIRDVHDGIYLENSDDTTVTGNRIERSRYGVHCMYTRGTLIRDNEGLLNVTGAMVMAVRDVEISTNTFMKQNENVNSQGILLYDAHDTLVAGNTVEGNRVGLYVELSTGNRIESNAISYNFIGIQLLESNDNRVSNNRFQGNVADAQARSSADNDLNGNYWDTFQGIDADGDGRSDIGYAINPFFQSLTGKRPAFQLFFQSPGMMFLEGLYQSERQSWTTDRAPLMAPPHLAEHVGERGQSGSATGLAGLLLLGGAGAMILMTRRRSI</sequence>
<organism evidence="6 7">
    <name type="scientific">Paenibacillus plantiphilus</name>
    <dbReference type="NCBI Taxonomy" id="2905650"/>
    <lineage>
        <taxon>Bacteria</taxon>
        <taxon>Bacillati</taxon>
        <taxon>Bacillota</taxon>
        <taxon>Bacilli</taxon>
        <taxon>Bacillales</taxon>
        <taxon>Paenibacillaceae</taxon>
        <taxon>Paenibacillus</taxon>
    </lineage>
</organism>
<dbReference type="InterPro" id="IPR007742">
    <property type="entry name" value="NosD_dom"/>
</dbReference>
<dbReference type="PANTHER" id="PTHR22990:SF15">
    <property type="entry name" value="F-BOX ONLY PROTEIN 10"/>
    <property type="match status" value="1"/>
</dbReference>
<dbReference type="PANTHER" id="PTHR22990">
    <property type="entry name" value="F-BOX ONLY PROTEIN"/>
    <property type="match status" value="1"/>
</dbReference>
<dbReference type="SMART" id="SM00710">
    <property type="entry name" value="PbH1"/>
    <property type="match status" value="7"/>
</dbReference>
<gene>
    <name evidence="6" type="primary">nosD</name>
    <name evidence="6" type="ORF">PAECIP111893_03025</name>
</gene>
<feature type="domain" description="Periplasmic copper-binding protein NosD beta helix" evidence="5">
    <location>
        <begin position="156"/>
        <end position="343"/>
    </location>
</feature>
<keyword evidence="7" id="KW-1185">Reference proteome</keyword>
<dbReference type="Gene3D" id="2.160.20.10">
    <property type="entry name" value="Single-stranded right-handed beta-helix, Pectin lyase-like"/>
    <property type="match status" value="1"/>
</dbReference>
<dbReference type="InterPro" id="IPR006626">
    <property type="entry name" value="PbH1"/>
</dbReference>
<accession>A0ABN8GHI4</accession>
<dbReference type="Pfam" id="PF05048">
    <property type="entry name" value="NosD"/>
    <property type="match status" value="1"/>
</dbReference>
<protein>
    <submittedName>
        <fullName evidence="6">ABC transporter binding protein NosD</fullName>
    </submittedName>
</protein>
<dbReference type="NCBIfam" id="TIGR03804">
    <property type="entry name" value="para_beta_helix"/>
    <property type="match status" value="2"/>
</dbReference>
<comment type="caution">
    <text evidence="6">The sequence shown here is derived from an EMBL/GenBank/DDBJ whole genome shotgun (WGS) entry which is preliminary data.</text>
</comment>
<keyword evidence="4" id="KW-0812">Transmembrane</keyword>
<dbReference type="EMBL" id="CAKMMF010000016">
    <property type="protein sequence ID" value="CAH1209455.1"/>
    <property type="molecule type" value="Genomic_DNA"/>
</dbReference>
<comment type="pathway">
    <text evidence="1">Protein modification; protein ubiquitination.</text>
</comment>
<dbReference type="InterPro" id="IPR022441">
    <property type="entry name" value="Para_beta_helix_rpt-2"/>
</dbReference>
<keyword evidence="4" id="KW-0472">Membrane</keyword>
<evidence type="ECO:0000256" key="4">
    <source>
        <dbReference type="SAM" id="Phobius"/>
    </source>
</evidence>
<dbReference type="RefSeq" id="WP_236343388.1">
    <property type="nucleotide sequence ID" value="NZ_CAKMMF010000016.1"/>
</dbReference>
<dbReference type="InterPro" id="IPR012334">
    <property type="entry name" value="Pectin_lyas_fold"/>
</dbReference>
<evidence type="ECO:0000256" key="1">
    <source>
        <dbReference type="ARBA" id="ARBA00004906"/>
    </source>
</evidence>
<proteinExistence type="predicted"/>
<dbReference type="SUPFAM" id="SSF51126">
    <property type="entry name" value="Pectin lyase-like"/>
    <property type="match status" value="1"/>
</dbReference>
<evidence type="ECO:0000259" key="5">
    <source>
        <dbReference type="Pfam" id="PF05048"/>
    </source>
</evidence>
<reference evidence="6" key="1">
    <citation type="submission" date="2022-01" db="EMBL/GenBank/DDBJ databases">
        <authorList>
            <person name="Criscuolo A."/>
        </authorList>
    </citation>
    <scope>NUCLEOTIDE SEQUENCE</scope>
    <source>
        <strain evidence="6">CIP111893</strain>
    </source>
</reference>
<dbReference type="InterPro" id="IPR051550">
    <property type="entry name" value="SCF-Subunits/Alg-Epimerases"/>
</dbReference>
<evidence type="ECO:0000313" key="6">
    <source>
        <dbReference type="EMBL" id="CAH1209455.1"/>
    </source>
</evidence>